<dbReference type="GO" id="GO:0009277">
    <property type="term" value="C:fungal-type cell wall"/>
    <property type="evidence" value="ECO:0007669"/>
    <property type="project" value="TreeGrafter"/>
</dbReference>
<feature type="signal peptide" evidence="2">
    <location>
        <begin position="1"/>
        <end position="24"/>
    </location>
</feature>
<dbReference type="GO" id="GO:0016787">
    <property type="term" value="F:hydrolase activity"/>
    <property type="evidence" value="ECO:0007669"/>
    <property type="project" value="UniProtKB-KW"/>
</dbReference>
<feature type="domain" description="Asl1-like glycosyl hydrolase catalytic" evidence="3">
    <location>
        <begin position="124"/>
        <end position="350"/>
    </location>
</feature>
<dbReference type="PANTHER" id="PTHR34154:SF3">
    <property type="entry name" value="ALKALI-SENSITIVE LINKAGE PROTEIN 1"/>
    <property type="match status" value="1"/>
</dbReference>
<reference evidence="4" key="1">
    <citation type="submission" date="2019-10" db="EMBL/GenBank/DDBJ databases">
        <authorList>
            <consortium name="DOE Joint Genome Institute"/>
            <person name="Kuo A."/>
            <person name="Miyauchi S."/>
            <person name="Kiss E."/>
            <person name="Drula E."/>
            <person name="Kohler A."/>
            <person name="Sanchez-Garcia M."/>
            <person name="Andreopoulos B."/>
            <person name="Barry K.W."/>
            <person name="Bonito G."/>
            <person name="Buee M."/>
            <person name="Carver A."/>
            <person name="Chen C."/>
            <person name="Cichocki N."/>
            <person name="Clum A."/>
            <person name="Culley D."/>
            <person name="Crous P.W."/>
            <person name="Fauchery L."/>
            <person name="Girlanda M."/>
            <person name="Hayes R."/>
            <person name="Keri Z."/>
            <person name="LaButti K."/>
            <person name="Lipzen A."/>
            <person name="Lombard V."/>
            <person name="Magnuson J."/>
            <person name="Maillard F."/>
            <person name="Morin E."/>
            <person name="Murat C."/>
            <person name="Nolan M."/>
            <person name="Ohm R."/>
            <person name="Pangilinan J."/>
            <person name="Pereira M."/>
            <person name="Perotto S."/>
            <person name="Peter M."/>
            <person name="Riley R."/>
            <person name="Sitrit Y."/>
            <person name="Stielow B."/>
            <person name="Szollosi G."/>
            <person name="Zifcakova L."/>
            <person name="Stursova M."/>
            <person name="Spatafora J.W."/>
            <person name="Tedersoo L."/>
            <person name="Vaario L.-M."/>
            <person name="Yamada A."/>
            <person name="Yan M."/>
            <person name="Wang P."/>
            <person name="Xu J."/>
            <person name="Bruns T."/>
            <person name="Baldrian P."/>
            <person name="Vilgalys R."/>
            <person name="Henrissat B."/>
            <person name="Grigoriev I.V."/>
            <person name="Hibbett D."/>
            <person name="Nagy L.G."/>
            <person name="Martin F.M."/>
        </authorList>
    </citation>
    <scope>NUCLEOTIDE SEQUENCE</scope>
    <source>
        <strain evidence="4">Prilba</strain>
    </source>
</reference>
<name>A0A9P5N2Z4_9AGAM</name>
<keyword evidence="4" id="KW-0378">Hydrolase</keyword>
<proteinExistence type="predicted"/>
<dbReference type="InterPro" id="IPR017853">
    <property type="entry name" value="GH"/>
</dbReference>
<feature type="compositionally biased region" description="Low complexity" evidence="1">
    <location>
        <begin position="63"/>
        <end position="106"/>
    </location>
</feature>
<dbReference type="Gene3D" id="3.20.20.80">
    <property type="entry name" value="Glycosidases"/>
    <property type="match status" value="1"/>
</dbReference>
<protein>
    <submittedName>
        <fullName evidence="4">Glycosyl hydrolase catalytic core-domain-containing protein</fullName>
    </submittedName>
</protein>
<accession>A0A9P5N2Z4</accession>
<reference evidence="4" key="2">
    <citation type="journal article" date="2020" name="Nat. Commun.">
        <title>Large-scale genome sequencing of mycorrhizal fungi provides insights into the early evolution of symbiotic traits.</title>
        <authorList>
            <person name="Miyauchi S."/>
            <person name="Kiss E."/>
            <person name="Kuo A."/>
            <person name="Drula E."/>
            <person name="Kohler A."/>
            <person name="Sanchez-Garcia M."/>
            <person name="Morin E."/>
            <person name="Andreopoulos B."/>
            <person name="Barry K.W."/>
            <person name="Bonito G."/>
            <person name="Buee M."/>
            <person name="Carver A."/>
            <person name="Chen C."/>
            <person name="Cichocki N."/>
            <person name="Clum A."/>
            <person name="Culley D."/>
            <person name="Crous P.W."/>
            <person name="Fauchery L."/>
            <person name="Girlanda M."/>
            <person name="Hayes R.D."/>
            <person name="Keri Z."/>
            <person name="LaButti K."/>
            <person name="Lipzen A."/>
            <person name="Lombard V."/>
            <person name="Magnuson J."/>
            <person name="Maillard F."/>
            <person name="Murat C."/>
            <person name="Nolan M."/>
            <person name="Ohm R.A."/>
            <person name="Pangilinan J."/>
            <person name="Pereira M.F."/>
            <person name="Perotto S."/>
            <person name="Peter M."/>
            <person name="Pfister S."/>
            <person name="Riley R."/>
            <person name="Sitrit Y."/>
            <person name="Stielow J.B."/>
            <person name="Szollosi G."/>
            <person name="Zifcakova L."/>
            <person name="Stursova M."/>
            <person name="Spatafora J.W."/>
            <person name="Tedersoo L."/>
            <person name="Vaario L.M."/>
            <person name="Yamada A."/>
            <person name="Yan M."/>
            <person name="Wang P."/>
            <person name="Xu J."/>
            <person name="Bruns T."/>
            <person name="Baldrian P."/>
            <person name="Vilgalys R."/>
            <person name="Dunand C."/>
            <person name="Henrissat B."/>
            <person name="Grigoriev I.V."/>
            <person name="Hibbett D."/>
            <person name="Nagy L.G."/>
            <person name="Martin F.M."/>
        </authorList>
    </citation>
    <scope>NUCLEOTIDE SEQUENCE</scope>
    <source>
        <strain evidence="4">Prilba</strain>
    </source>
</reference>
<comment type="caution">
    <text evidence="4">The sequence shown here is derived from an EMBL/GenBank/DDBJ whole genome shotgun (WGS) entry which is preliminary data.</text>
</comment>
<keyword evidence="5" id="KW-1185">Reference proteome</keyword>
<dbReference type="EMBL" id="WHVB01000003">
    <property type="protein sequence ID" value="KAF8485003.1"/>
    <property type="molecule type" value="Genomic_DNA"/>
</dbReference>
<keyword evidence="2" id="KW-0732">Signal</keyword>
<evidence type="ECO:0000313" key="5">
    <source>
        <dbReference type="Proteomes" id="UP000759537"/>
    </source>
</evidence>
<feature type="region of interest" description="Disordered" evidence="1">
    <location>
        <begin position="45"/>
        <end position="114"/>
    </location>
</feature>
<dbReference type="OrthoDB" id="5959761at2759"/>
<dbReference type="Pfam" id="PF11790">
    <property type="entry name" value="Glyco_hydro_cc"/>
    <property type="match status" value="1"/>
</dbReference>
<evidence type="ECO:0000313" key="4">
    <source>
        <dbReference type="EMBL" id="KAF8485003.1"/>
    </source>
</evidence>
<dbReference type="InterPro" id="IPR053183">
    <property type="entry name" value="ASL1"/>
</dbReference>
<dbReference type="InterPro" id="IPR024655">
    <property type="entry name" value="Asl1_glyco_hydro_catalytic"/>
</dbReference>
<dbReference type="Proteomes" id="UP000759537">
    <property type="component" value="Unassembled WGS sequence"/>
</dbReference>
<organism evidence="4 5">
    <name type="scientific">Russula ochroleuca</name>
    <dbReference type="NCBI Taxonomy" id="152965"/>
    <lineage>
        <taxon>Eukaryota</taxon>
        <taxon>Fungi</taxon>
        <taxon>Dikarya</taxon>
        <taxon>Basidiomycota</taxon>
        <taxon>Agaricomycotina</taxon>
        <taxon>Agaricomycetes</taxon>
        <taxon>Russulales</taxon>
        <taxon>Russulaceae</taxon>
        <taxon>Russula</taxon>
    </lineage>
</organism>
<evidence type="ECO:0000256" key="2">
    <source>
        <dbReference type="SAM" id="SignalP"/>
    </source>
</evidence>
<evidence type="ECO:0000256" key="1">
    <source>
        <dbReference type="SAM" id="MobiDB-lite"/>
    </source>
</evidence>
<evidence type="ECO:0000259" key="3">
    <source>
        <dbReference type="Pfam" id="PF11790"/>
    </source>
</evidence>
<gene>
    <name evidence="4" type="ORF">DFH94DRAFT_717610</name>
</gene>
<dbReference type="SUPFAM" id="SSF51445">
    <property type="entry name" value="(Trans)glycosidases"/>
    <property type="match status" value="1"/>
</dbReference>
<sequence>MAPLNFLHFLTVVSLAVLQASFDAIPVNALAVEHSHLGRGLSHAHVDIAKKRDPSSKKCRPRPTSIAPKAAAAAATPPSSAPSSQPSQPAQTTTSSQSSSTYTPSSSGGGKSLLAWSNNEQGSLKNFAKNKPMIYNWKVLKYPKGDLGPSWDIFETMDFIPTVHDRGELANIGVLKAGYANKVFNVNEPEINGVGYEDWYYNVHVPYIAPLVHEGYQLFTPSVTTSDAGFNWLQNFMNLCNQGDCGISAMNIHHYSIDAQQLMDATTKFYNAFKMQIWLGEIGCQDYSGGNQGCNQATFNTFFSAVMNFVKSDSRIEKIAWFGFFTASEIEHENVSPTNVMMDCSGGPSNCVPNDLGKTFLSY</sequence>
<dbReference type="PANTHER" id="PTHR34154">
    <property type="entry name" value="ALKALI-SENSITIVE LINKAGE PROTEIN 1"/>
    <property type="match status" value="1"/>
</dbReference>
<dbReference type="GO" id="GO:0071966">
    <property type="term" value="P:fungal-type cell wall polysaccharide metabolic process"/>
    <property type="evidence" value="ECO:0007669"/>
    <property type="project" value="TreeGrafter"/>
</dbReference>
<dbReference type="AlphaFoldDB" id="A0A9P5N2Z4"/>
<feature type="chain" id="PRO_5040495895" evidence="2">
    <location>
        <begin position="25"/>
        <end position="363"/>
    </location>
</feature>
<feature type="compositionally biased region" description="Basic and acidic residues" evidence="1">
    <location>
        <begin position="45"/>
        <end position="56"/>
    </location>
</feature>